<keyword evidence="5" id="KW-0449">Lipoprotein</keyword>
<evidence type="ECO:0000256" key="4">
    <source>
        <dbReference type="ARBA" id="ARBA00023139"/>
    </source>
</evidence>
<evidence type="ECO:0000313" key="7">
    <source>
        <dbReference type="EMBL" id="MCH6472108.1"/>
    </source>
</evidence>
<dbReference type="InterPro" id="IPR050490">
    <property type="entry name" value="Bact_solute-bd_prot1"/>
</dbReference>
<comment type="caution">
    <text evidence="7">The sequence shown here is derived from an EMBL/GenBank/DDBJ whole genome shotgun (WGS) entry which is preliminary data.</text>
</comment>
<keyword evidence="8" id="KW-1185">Reference proteome</keyword>
<keyword evidence="4" id="KW-0564">Palmitate</keyword>
<dbReference type="SUPFAM" id="SSF53850">
    <property type="entry name" value="Periplasmic binding protein-like II"/>
    <property type="match status" value="1"/>
</dbReference>
<gene>
    <name evidence="7" type="ORF">L0M17_19435</name>
</gene>
<protein>
    <submittedName>
        <fullName evidence="7">Extracellular solute-binding protein</fullName>
    </submittedName>
</protein>
<dbReference type="EMBL" id="JAKZBV010000001">
    <property type="protein sequence ID" value="MCH6472108.1"/>
    <property type="molecule type" value="Genomic_DNA"/>
</dbReference>
<evidence type="ECO:0000313" key="8">
    <source>
        <dbReference type="Proteomes" id="UP001202922"/>
    </source>
</evidence>
<dbReference type="Gene3D" id="3.40.190.10">
    <property type="entry name" value="Periplasmic binding protein-like II"/>
    <property type="match status" value="1"/>
</dbReference>
<dbReference type="Proteomes" id="UP001202922">
    <property type="component" value="Unassembled WGS sequence"/>
</dbReference>
<evidence type="ECO:0000256" key="1">
    <source>
        <dbReference type="ARBA" id="ARBA00022475"/>
    </source>
</evidence>
<keyword evidence="1" id="KW-1003">Cell membrane</keyword>
<accession>A0ABS9U5X7</accession>
<evidence type="ECO:0000256" key="6">
    <source>
        <dbReference type="SAM" id="SignalP"/>
    </source>
</evidence>
<dbReference type="PROSITE" id="PS51257">
    <property type="entry name" value="PROKAR_LIPOPROTEIN"/>
    <property type="match status" value="1"/>
</dbReference>
<proteinExistence type="predicted"/>
<feature type="chain" id="PRO_5045404992" evidence="6">
    <location>
        <begin position="24"/>
        <end position="439"/>
    </location>
</feature>
<keyword evidence="2 6" id="KW-0732">Signal</keyword>
<evidence type="ECO:0000256" key="2">
    <source>
        <dbReference type="ARBA" id="ARBA00022729"/>
    </source>
</evidence>
<dbReference type="InterPro" id="IPR006059">
    <property type="entry name" value="SBP"/>
</dbReference>
<name>A0ABS9U5X7_9MICC</name>
<dbReference type="PROSITE" id="PS51318">
    <property type="entry name" value="TAT"/>
    <property type="match status" value="1"/>
</dbReference>
<dbReference type="PANTHER" id="PTHR43649:SF33">
    <property type="entry name" value="POLYGALACTURONAN_RHAMNOGALACTURONAN-BINDING PROTEIN YTCQ"/>
    <property type="match status" value="1"/>
</dbReference>
<dbReference type="RefSeq" id="WP_241056017.1">
    <property type="nucleotide sequence ID" value="NZ_JAKZBV010000001.1"/>
</dbReference>
<sequence>MPEITRRSLLSAGLLGGAAVALAACTSQGGPPPAATSGAAKIALWTHDKGYQQFFTTIAEGLNASKSTPFTYTLDTTIYAAPDLVTKFLAAASANQQLPDMLGIEIAQFPRLMSGGIAGSLLEPWDDRIAKVKDDIIASRLAPFTVDGHVYGLDSDNPLCVYYYRTDLFEKYKIPDPDTWEDFASFGANFHAQTGKYMLAIDTGPGAVASFLEFLLQRGGSLYDSKGNLALDSNETVETIDFLAAGLKSGFIVGVDNLYGGALQAGFKSDTVLGAAMPDWYNTYGIQATVPEQKGKWAIRPMPRFAGGGYPTSTWGGTGFADVKGHANTTAVADLVANGFLTVAGQVQRFKEIGYLPTLKSAYQSPELMNYTDPFLGGQKTFDVYSKLADKGPSYYQSPHLVTLTDQLVGPLQDAYKGKISAKAAVSQAISGYKQQVPS</sequence>
<dbReference type="Pfam" id="PF13416">
    <property type="entry name" value="SBP_bac_8"/>
    <property type="match status" value="1"/>
</dbReference>
<reference evidence="7 8" key="1">
    <citation type="submission" date="2022-03" db="EMBL/GenBank/DDBJ databases">
        <title>Sinomonas sp. isolated from a soil.</title>
        <authorList>
            <person name="Han J."/>
            <person name="Kim D.-U."/>
        </authorList>
    </citation>
    <scope>NUCLEOTIDE SEQUENCE [LARGE SCALE GENOMIC DNA]</scope>
    <source>
        <strain evidence="7 8">5-5</strain>
    </source>
</reference>
<evidence type="ECO:0000256" key="3">
    <source>
        <dbReference type="ARBA" id="ARBA00023136"/>
    </source>
</evidence>
<dbReference type="InterPro" id="IPR006311">
    <property type="entry name" value="TAT_signal"/>
</dbReference>
<organism evidence="7 8">
    <name type="scientific">Sinomonas terrae</name>
    <dbReference type="NCBI Taxonomy" id="2908838"/>
    <lineage>
        <taxon>Bacteria</taxon>
        <taxon>Bacillati</taxon>
        <taxon>Actinomycetota</taxon>
        <taxon>Actinomycetes</taxon>
        <taxon>Micrococcales</taxon>
        <taxon>Micrococcaceae</taxon>
        <taxon>Sinomonas</taxon>
    </lineage>
</organism>
<dbReference type="PANTHER" id="PTHR43649">
    <property type="entry name" value="ARABINOSE-BINDING PROTEIN-RELATED"/>
    <property type="match status" value="1"/>
</dbReference>
<feature type="signal peptide" evidence="6">
    <location>
        <begin position="1"/>
        <end position="23"/>
    </location>
</feature>
<evidence type="ECO:0000256" key="5">
    <source>
        <dbReference type="ARBA" id="ARBA00023288"/>
    </source>
</evidence>
<keyword evidence="3" id="KW-0472">Membrane</keyword>